<keyword evidence="6 8" id="KW-1133">Transmembrane helix</keyword>
<feature type="transmembrane region" description="Helical" evidence="8">
    <location>
        <begin position="69"/>
        <end position="89"/>
    </location>
</feature>
<feature type="transmembrane region" description="Helical" evidence="8">
    <location>
        <begin position="315"/>
        <end position="335"/>
    </location>
</feature>
<evidence type="ECO:0000256" key="4">
    <source>
        <dbReference type="ARBA" id="ARBA00022679"/>
    </source>
</evidence>
<reference evidence="9" key="1">
    <citation type="submission" date="2020-02" db="EMBL/GenBank/DDBJ databases">
        <authorList>
            <person name="Meier V. D."/>
        </authorList>
    </citation>
    <scope>NUCLEOTIDE SEQUENCE</scope>
    <source>
        <strain evidence="9">AVDCRST_MAG75</strain>
    </source>
</reference>
<dbReference type="InterPro" id="IPR050297">
    <property type="entry name" value="LipidA_mod_glycosyltrf_83"/>
</dbReference>
<evidence type="ECO:0000256" key="5">
    <source>
        <dbReference type="ARBA" id="ARBA00022692"/>
    </source>
</evidence>
<evidence type="ECO:0000256" key="7">
    <source>
        <dbReference type="ARBA" id="ARBA00023136"/>
    </source>
</evidence>
<dbReference type="EMBL" id="CADCUO010000231">
    <property type="protein sequence ID" value="CAA9417418.1"/>
    <property type="molecule type" value="Genomic_DNA"/>
</dbReference>
<keyword evidence="4" id="KW-0808">Transferase</keyword>
<keyword evidence="3" id="KW-0328">Glycosyltransferase</keyword>
<comment type="subcellular location">
    <subcellularLocation>
        <location evidence="1">Cell membrane</location>
        <topology evidence="1">Multi-pass membrane protein</topology>
    </subcellularLocation>
</comment>
<feature type="transmembrane region" description="Helical" evidence="8">
    <location>
        <begin position="122"/>
        <end position="141"/>
    </location>
</feature>
<feature type="transmembrane region" description="Helical" evidence="8">
    <location>
        <begin position="373"/>
        <end position="390"/>
    </location>
</feature>
<dbReference type="GO" id="GO:0009103">
    <property type="term" value="P:lipopolysaccharide biosynthetic process"/>
    <property type="evidence" value="ECO:0007669"/>
    <property type="project" value="UniProtKB-ARBA"/>
</dbReference>
<sequence length="499" mass="53412">MRTVAGFTHTPAIPTARSSGSSLGRAQAGLVVVGLLFFAVQIILVPRPFGLSTDEVTYLAKVDPAVPELYWTPPRAWGMAVLAAPIAVFSPGLQVIRLYFGLLASVGLVAAFWPWLRVMHPAVGPVAALVFSTTWFTVFFGSLVMPNLYVGLGAVAAVGLFLRAVQAPTWWRTALVGTGAGFIALVRPTDSVLVLAPLFACGLVASRLRRPGVLGAVAVGGLLGWLPWIAEAYLRFGGPLARLQGAESAGPRGLRLSPSNLLIYPRLLDGYPSYCCYGASPAEAGPVSVLFTTWLIALLALALLGLGLSARQHRFLEMLVAWLPAALLAAFYLLLPAFTTLRFLLPVFALLALPVATALIYLPTASDGARRRVATVLVAAVLFAHIAVMLPKAERVLDVIGKGRAEHMRTADALRPIVSGRPCLLMGVGRATSFYLGCSWQAGRPTHRRPPRVAEAQRHGWIVVAVLRKPPPAGSYLASWRLVDVRGMPPESEAYVWSR</sequence>
<protein>
    <recommendedName>
        <fullName evidence="10">Glycosyltransferase RgtA/B/C/D-like domain-containing protein</fullName>
    </recommendedName>
</protein>
<name>A0A6J4PJ85_9ACTN</name>
<feature type="transmembrane region" description="Helical" evidence="8">
    <location>
        <begin position="185"/>
        <end position="205"/>
    </location>
</feature>
<dbReference type="PANTHER" id="PTHR33908">
    <property type="entry name" value="MANNOSYLTRANSFERASE YKCB-RELATED"/>
    <property type="match status" value="1"/>
</dbReference>
<dbReference type="AlphaFoldDB" id="A0A6J4PJ85"/>
<evidence type="ECO:0000256" key="3">
    <source>
        <dbReference type="ARBA" id="ARBA00022676"/>
    </source>
</evidence>
<evidence type="ECO:0000256" key="1">
    <source>
        <dbReference type="ARBA" id="ARBA00004651"/>
    </source>
</evidence>
<dbReference type="GO" id="GO:0005886">
    <property type="term" value="C:plasma membrane"/>
    <property type="evidence" value="ECO:0007669"/>
    <property type="project" value="UniProtKB-SubCell"/>
</dbReference>
<feature type="transmembrane region" description="Helical" evidence="8">
    <location>
        <begin position="212"/>
        <end position="230"/>
    </location>
</feature>
<feature type="transmembrane region" description="Helical" evidence="8">
    <location>
        <begin position="341"/>
        <end position="361"/>
    </location>
</feature>
<gene>
    <name evidence="9" type="ORF">AVDCRST_MAG75-3204</name>
</gene>
<feature type="transmembrane region" description="Helical" evidence="8">
    <location>
        <begin position="148"/>
        <end position="165"/>
    </location>
</feature>
<dbReference type="GO" id="GO:0016763">
    <property type="term" value="F:pentosyltransferase activity"/>
    <property type="evidence" value="ECO:0007669"/>
    <property type="project" value="TreeGrafter"/>
</dbReference>
<feature type="transmembrane region" description="Helical" evidence="8">
    <location>
        <begin position="287"/>
        <end position="308"/>
    </location>
</feature>
<feature type="transmembrane region" description="Helical" evidence="8">
    <location>
        <begin position="28"/>
        <end position="49"/>
    </location>
</feature>
<organism evidence="9">
    <name type="scientific">uncultured Propionibacteriaceae bacterium</name>
    <dbReference type="NCBI Taxonomy" id="257457"/>
    <lineage>
        <taxon>Bacteria</taxon>
        <taxon>Bacillati</taxon>
        <taxon>Actinomycetota</taxon>
        <taxon>Actinomycetes</taxon>
        <taxon>Propionibacteriales</taxon>
        <taxon>Propionibacteriaceae</taxon>
        <taxon>environmental samples</taxon>
    </lineage>
</organism>
<evidence type="ECO:0000313" key="9">
    <source>
        <dbReference type="EMBL" id="CAA9417418.1"/>
    </source>
</evidence>
<proteinExistence type="predicted"/>
<accession>A0A6J4PJ85</accession>
<keyword evidence="5 8" id="KW-0812">Transmembrane</keyword>
<keyword evidence="2" id="KW-1003">Cell membrane</keyword>
<keyword evidence="7 8" id="KW-0472">Membrane</keyword>
<dbReference type="PANTHER" id="PTHR33908:SF11">
    <property type="entry name" value="MEMBRANE PROTEIN"/>
    <property type="match status" value="1"/>
</dbReference>
<evidence type="ECO:0000256" key="2">
    <source>
        <dbReference type="ARBA" id="ARBA00022475"/>
    </source>
</evidence>
<feature type="transmembrane region" description="Helical" evidence="8">
    <location>
        <begin position="96"/>
        <end position="116"/>
    </location>
</feature>
<evidence type="ECO:0000256" key="8">
    <source>
        <dbReference type="SAM" id="Phobius"/>
    </source>
</evidence>
<evidence type="ECO:0000256" key="6">
    <source>
        <dbReference type="ARBA" id="ARBA00022989"/>
    </source>
</evidence>
<evidence type="ECO:0008006" key="10">
    <source>
        <dbReference type="Google" id="ProtNLM"/>
    </source>
</evidence>